<dbReference type="SMART" id="SM00028">
    <property type="entry name" value="TPR"/>
    <property type="match status" value="3"/>
</dbReference>
<feature type="chain" id="PRO_5045248024" description="Tetratricopeptide repeat protein" evidence="1">
    <location>
        <begin position="20"/>
        <end position="243"/>
    </location>
</feature>
<dbReference type="Gene3D" id="1.25.40.10">
    <property type="entry name" value="Tetratricopeptide repeat domain"/>
    <property type="match status" value="1"/>
</dbReference>
<name>A0ABT0C175_9BACT</name>
<dbReference type="Proteomes" id="UP001165444">
    <property type="component" value="Unassembled WGS sequence"/>
</dbReference>
<accession>A0ABT0C175</accession>
<dbReference type="SUPFAM" id="SSF48452">
    <property type="entry name" value="TPR-like"/>
    <property type="match status" value="1"/>
</dbReference>
<dbReference type="InterPro" id="IPR011990">
    <property type="entry name" value="TPR-like_helical_dom_sf"/>
</dbReference>
<organism evidence="2 3">
    <name type="scientific">Parabacteroides faecalis</name>
    <dbReference type="NCBI Taxonomy" id="2924040"/>
    <lineage>
        <taxon>Bacteria</taxon>
        <taxon>Pseudomonadati</taxon>
        <taxon>Bacteroidota</taxon>
        <taxon>Bacteroidia</taxon>
        <taxon>Bacteroidales</taxon>
        <taxon>Tannerellaceae</taxon>
        <taxon>Parabacteroides</taxon>
    </lineage>
</organism>
<evidence type="ECO:0000313" key="3">
    <source>
        <dbReference type="Proteomes" id="UP001165444"/>
    </source>
</evidence>
<dbReference type="InterPro" id="IPR019734">
    <property type="entry name" value="TPR_rpt"/>
</dbReference>
<gene>
    <name evidence="2" type="ORF">MUN53_09115</name>
</gene>
<sequence>MKKIVLLVAFCLSIGNVFAQDAEKLRDEGDAALKAKNYPEAVAKYGEYLKLTEYKDTVRIFNCGFSANQAKMYEEAAKYFDMAVKYNYNLDDSYTGEAMAYRNLNKTEEFVSTVEAGLKALPGNANLEKLLYSYCIKQGQAAQKKGDIAGAEALYKNVLIASNKKYQEGALYSLGAMLYNQGATALQKATPLATSEPNKYKAEKAKADAQLKEAKEYLDKALALNPNNANVKKLVDAIAATLQ</sequence>
<reference evidence="2 3" key="1">
    <citation type="submission" date="2022-03" db="EMBL/GenBank/DDBJ databases">
        <title>Parabacteroides sp. nov. isolated from swine feces.</title>
        <authorList>
            <person name="Bak J.E."/>
        </authorList>
    </citation>
    <scope>NUCLEOTIDE SEQUENCE [LARGE SCALE GENOMIC DNA]</scope>
    <source>
        <strain evidence="2 3">AGMB00274</strain>
    </source>
</reference>
<evidence type="ECO:0008006" key="4">
    <source>
        <dbReference type="Google" id="ProtNLM"/>
    </source>
</evidence>
<evidence type="ECO:0000313" key="2">
    <source>
        <dbReference type="EMBL" id="MCJ2380767.1"/>
    </source>
</evidence>
<dbReference type="EMBL" id="JAKZMM010000020">
    <property type="protein sequence ID" value="MCJ2380767.1"/>
    <property type="molecule type" value="Genomic_DNA"/>
</dbReference>
<protein>
    <recommendedName>
        <fullName evidence="4">Tetratricopeptide repeat protein</fullName>
    </recommendedName>
</protein>
<feature type="signal peptide" evidence="1">
    <location>
        <begin position="1"/>
        <end position="19"/>
    </location>
</feature>
<keyword evidence="3" id="KW-1185">Reference proteome</keyword>
<evidence type="ECO:0000256" key="1">
    <source>
        <dbReference type="SAM" id="SignalP"/>
    </source>
</evidence>
<keyword evidence="1" id="KW-0732">Signal</keyword>
<dbReference type="RefSeq" id="WP_243324976.1">
    <property type="nucleotide sequence ID" value="NZ_JAKZMM010000020.1"/>
</dbReference>
<comment type="caution">
    <text evidence="2">The sequence shown here is derived from an EMBL/GenBank/DDBJ whole genome shotgun (WGS) entry which is preliminary data.</text>
</comment>
<proteinExistence type="predicted"/>